<dbReference type="GO" id="GO:0005737">
    <property type="term" value="C:cytoplasm"/>
    <property type="evidence" value="ECO:0007669"/>
    <property type="project" value="TreeGrafter"/>
</dbReference>
<feature type="domain" description="TauD/TfdA-like" evidence="6">
    <location>
        <begin position="14"/>
        <end position="259"/>
    </location>
</feature>
<evidence type="ECO:0000256" key="3">
    <source>
        <dbReference type="ARBA" id="ARBA00022964"/>
    </source>
</evidence>
<dbReference type="PANTHER" id="PTHR30468:SF1">
    <property type="entry name" value="ALPHA-KETOGLUTARATE-DEPENDENT SULFONATE DIOXYGENASE"/>
    <property type="match status" value="1"/>
</dbReference>
<evidence type="ECO:0000313" key="8">
    <source>
        <dbReference type="Proteomes" id="UP000032545"/>
    </source>
</evidence>
<organism evidence="7 8">
    <name type="scientific">Frankia torreyi</name>
    <dbReference type="NCBI Taxonomy" id="1856"/>
    <lineage>
        <taxon>Bacteria</taxon>
        <taxon>Bacillati</taxon>
        <taxon>Actinomycetota</taxon>
        <taxon>Actinomycetes</taxon>
        <taxon>Frankiales</taxon>
        <taxon>Frankiaceae</taxon>
        <taxon>Frankia</taxon>
    </lineage>
</organism>
<reference evidence="8" key="1">
    <citation type="submission" date="2015-02" db="EMBL/GenBank/DDBJ databases">
        <title>Draft Genome of Frankia sp. CpI1-S.</title>
        <authorList>
            <person name="Oshone R.T."/>
            <person name="Ngom M."/>
            <person name="Ghodhbane-Gtari F."/>
            <person name="Gtari M."/>
            <person name="Morris K."/>
            <person name="Thomas K."/>
            <person name="Sen A."/>
            <person name="Tisa L.S."/>
        </authorList>
    </citation>
    <scope>NUCLEOTIDE SEQUENCE [LARGE SCALE GENOMIC DNA]</scope>
    <source>
        <strain evidence="8">CpI1-S</strain>
    </source>
</reference>
<keyword evidence="2" id="KW-0479">Metal-binding</keyword>
<evidence type="ECO:0000256" key="4">
    <source>
        <dbReference type="ARBA" id="ARBA00023002"/>
    </source>
</evidence>
<keyword evidence="4 7" id="KW-0560">Oxidoreductase</keyword>
<dbReference type="Pfam" id="PF02668">
    <property type="entry name" value="TauD"/>
    <property type="match status" value="1"/>
</dbReference>
<dbReference type="EMBL" id="JYFN01000070">
    <property type="protein sequence ID" value="KJE20146.1"/>
    <property type="molecule type" value="Genomic_DNA"/>
</dbReference>
<keyword evidence="8" id="KW-1185">Reference proteome</keyword>
<dbReference type="EC" id="1.14.11.17" evidence="7"/>
<dbReference type="AlphaFoldDB" id="A0A0D8B7H6"/>
<keyword evidence="5" id="KW-0408">Iron</keyword>
<dbReference type="SUPFAM" id="SSF51197">
    <property type="entry name" value="Clavaminate synthase-like"/>
    <property type="match status" value="1"/>
</dbReference>
<evidence type="ECO:0000256" key="2">
    <source>
        <dbReference type="ARBA" id="ARBA00022723"/>
    </source>
</evidence>
<protein>
    <submittedName>
        <fullName evidence="7">Putative taurine catabolism dioxygenase</fullName>
        <ecNumber evidence="7">1.14.11.17</ecNumber>
    </submittedName>
</protein>
<evidence type="ECO:0000256" key="5">
    <source>
        <dbReference type="ARBA" id="ARBA00023004"/>
    </source>
</evidence>
<dbReference type="OrthoDB" id="581608at2"/>
<dbReference type="Gene3D" id="3.60.130.10">
    <property type="entry name" value="Clavaminate synthase-like"/>
    <property type="match status" value="1"/>
</dbReference>
<proteinExistence type="inferred from homology"/>
<dbReference type="InterPro" id="IPR003819">
    <property type="entry name" value="TauD/TfdA-like"/>
</dbReference>
<gene>
    <name evidence="7" type="ORF">FF36_05574</name>
</gene>
<dbReference type="PATRIC" id="fig|1502723.3.peg.6000"/>
<name>A0A0D8B7H6_9ACTN</name>
<comment type="similarity">
    <text evidence="1">Belongs to the TfdA dioxygenase family.</text>
</comment>
<evidence type="ECO:0000313" key="7">
    <source>
        <dbReference type="EMBL" id="KJE20146.1"/>
    </source>
</evidence>
<dbReference type="GO" id="GO:0000908">
    <property type="term" value="F:taurine dioxygenase activity"/>
    <property type="evidence" value="ECO:0007669"/>
    <property type="project" value="UniProtKB-EC"/>
</dbReference>
<dbReference type="GO" id="GO:0046872">
    <property type="term" value="F:metal ion binding"/>
    <property type="evidence" value="ECO:0007669"/>
    <property type="project" value="UniProtKB-KW"/>
</dbReference>
<dbReference type="InterPro" id="IPR051323">
    <property type="entry name" value="AtsK-like"/>
</dbReference>
<sequence length="266" mass="29052">MTRHHSSAVADLTILPLAPRLGAEVSRIDLRTGLTPERRALLRTLLFQHGVLVFRDQALDTAGQVAFAEAFGPILVFTSVVDPEPARPGVHEVHGGSVGWHFDASSLPAPPVATVLRAVRVPPVGNDTLWASGVAAYQALTPELRALATGRYVTHGRGVAREPGDERPIVAHPLVRRHPHTGEHYLYINLPDWDSPLILGMSPPDSDALVAELRAAYLRPEHQLRLHWTPGTIVMWDNRAVLHSGTGDHDPDTRHLVRICLAALHP</sequence>
<accession>A0A0D8B7H6</accession>
<comment type="caution">
    <text evidence="7">The sequence shown here is derived from an EMBL/GenBank/DDBJ whole genome shotgun (WGS) entry which is preliminary data.</text>
</comment>
<evidence type="ECO:0000256" key="1">
    <source>
        <dbReference type="ARBA" id="ARBA00005896"/>
    </source>
</evidence>
<dbReference type="Proteomes" id="UP000032545">
    <property type="component" value="Unassembled WGS sequence"/>
</dbReference>
<reference evidence="7 8" key="2">
    <citation type="journal article" date="2016" name="Genome Announc.">
        <title>Permanent Draft Genome Sequences for Two Variants of Frankia sp. Strain CpI1, the First Frankia Strain Isolated from Root Nodules of Comptonia peregrina.</title>
        <authorList>
            <person name="Oshone R."/>
            <person name="Hurst S.G.IV."/>
            <person name="Abebe-Akele F."/>
            <person name="Simpson S."/>
            <person name="Morris K."/>
            <person name="Thomas W.K."/>
            <person name="Tisa L.S."/>
        </authorList>
    </citation>
    <scope>NUCLEOTIDE SEQUENCE [LARGE SCALE GENOMIC DNA]</scope>
    <source>
        <strain evidence="8">CpI1-S</strain>
    </source>
</reference>
<dbReference type="RefSeq" id="WP_044888033.1">
    <property type="nucleotide sequence ID" value="NZ_JYFN01000070.1"/>
</dbReference>
<dbReference type="InterPro" id="IPR042098">
    <property type="entry name" value="TauD-like_sf"/>
</dbReference>
<evidence type="ECO:0000259" key="6">
    <source>
        <dbReference type="Pfam" id="PF02668"/>
    </source>
</evidence>
<keyword evidence="3 7" id="KW-0223">Dioxygenase</keyword>
<dbReference type="PANTHER" id="PTHR30468">
    <property type="entry name" value="ALPHA-KETOGLUTARATE-DEPENDENT SULFONATE DIOXYGENASE"/>
    <property type="match status" value="1"/>
</dbReference>